<proteinExistence type="predicted"/>
<keyword evidence="4" id="KW-1185">Reference proteome</keyword>
<dbReference type="PANTHER" id="PTHR40547:SF1">
    <property type="entry name" value="SLL0298 PROTEIN"/>
    <property type="match status" value="1"/>
</dbReference>
<sequence length="224" mass="25204">MVFKRRVPKSWPRAVLEFLWPRGGWARAFHYVKHRMRRLPDSPERIARGIWAGVFASFTPFYGFHFFIAAGLATVMRGNVIASLMSTFFGNPLTYVPIGVAALSTGHWLLGGKMDESVQRSFGGKFVDAGADLKDNFMAIFTDATADWSRLGVFYDEIFFPYMVGGVLPGIFFATLCYYLSVPVIRVYQKRRKGMIKQKLSEIKAKAAAKAEAKRKAEQHSAGE</sequence>
<organism evidence="3 4">
    <name type="scientific">Roseobacter ponti</name>
    <dbReference type="NCBI Taxonomy" id="1891787"/>
    <lineage>
        <taxon>Bacteria</taxon>
        <taxon>Pseudomonadati</taxon>
        <taxon>Pseudomonadota</taxon>
        <taxon>Alphaproteobacteria</taxon>
        <taxon>Rhodobacterales</taxon>
        <taxon>Roseobacteraceae</taxon>
        <taxon>Roseobacter</taxon>
    </lineage>
</organism>
<reference evidence="3 4" key="1">
    <citation type="submission" date="2020-02" db="EMBL/GenBank/DDBJ databases">
        <title>Genome sequence of Roseobacter ponti.</title>
        <authorList>
            <person name="Hollensteiner J."/>
            <person name="Schneider D."/>
            <person name="Poehlein A."/>
            <person name="Daniel R."/>
        </authorList>
    </citation>
    <scope>NUCLEOTIDE SEQUENCE [LARGE SCALE GENOMIC DNA]</scope>
    <source>
        <strain evidence="3 4">DSM 106830</strain>
    </source>
</reference>
<protein>
    <submittedName>
        <fullName evidence="3">DUF2062 domain-containing protein</fullName>
    </submittedName>
</protein>
<gene>
    <name evidence="3" type="ORF">G3256_02610</name>
</gene>
<evidence type="ECO:0000313" key="3">
    <source>
        <dbReference type="EMBL" id="QJF50136.1"/>
    </source>
</evidence>
<keyword evidence="1" id="KW-0472">Membrane</keyword>
<dbReference type="Pfam" id="PF09835">
    <property type="entry name" value="DUF2062"/>
    <property type="match status" value="1"/>
</dbReference>
<evidence type="ECO:0000259" key="2">
    <source>
        <dbReference type="Pfam" id="PF09835"/>
    </source>
</evidence>
<dbReference type="PANTHER" id="PTHR40547">
    <property type="entry name" value="SLL0298 PROTEIN"/>
    <property type="match status" value="1"/>
</dbReference>
<keyword evidence="1" id="KW-1133">Transmembrane helix</keyword>
<dbReference type="InterPro" id="IPR018639">
    <property type="entry name" value="DUF2062"/>
</dbReference>
<feature type="transmembrane region" description="Helical" evidence="1">
    <location>
        <begin position="88"/>
        <end position="110"/>
    </location>
</feature>
<dbReference type="Proteomes" id="UP000503308">
    <property type="component" value="Chromosome"/>
</dbReference>
<evidence type="ECO:0000256" key="1">
    <source>
        <dbReference type="SAM" id="Phobius"/>
    </source>
</evidence>
<keyword evidence="1" id="KW-0812">Transmembrane</keyword>
<name>A0A858STD3_9RHOB</name>
<feature type="transmembrane region" description="Helical" evidence="1">
    <location>
        <begin position="50"/>
        <end position="76"/>
    </location>
</feature>
<dbReference type="KEGG" id="rpon:G3256_02610"/>
<accession>A0A858STD3</accession>
<dbReference type="EMBL" id="CP048788">
    <property type="protein sequence ID" value="QJF50136.1"/>
    <property type="molecule type" value="Genomic_DNA"/>
</dbReference>
<evidence type="ECO:0000313" key="4">
    <source>
        <dbReference type="Proteomes" id="UP000503308"/>
    </source>
</evidence>
<feature type="transmembrane region" description="Helical" evidence="1">
    <location>
        <begin position="159"/>
        <end position="188"/>
    </location>
</feature>
<feature type="domain" description="DUF2062" evidence="2">
    <location>
        <begin position="27"/>
        <end position="192"/>
    </location>
</feature>
<dbReference type="RefSeq" id="WP_169639360.1">
    <property type="nucleotide sequence ID" value="NZ_CP048788.1"/>
</dbReference>
<dbReference type="AlphaFoldDB" id="A0A858STD3"/>